<name>A0A1W2AW89_9FIRM</name>
<feature type="transmembrane region" description="Helical" evidence="1">
    <location>
        <begin position="94"/>
        <end position="112"/>
    </location>
</feature>
<feature type="transmembrane region" description="Helical" evidence="1">
    <location>
        <begin position="118"/>
        <end position="137"/>
    </location>
</feature>
<organism evidence="2 3">
    <name type="scientific">Papillibacter cinnamivorans DSM 12816</name>
    <dbReference type="NCBI Taxonomy" id="1122930"/>
    <lineage>
        <taxon>Bacteria</taxon>
        <taxon>Bacillati</taxon>
        <taxon>Bacillota</taxon>
        <taxon>Clostridia</taxon>
        <taxon>Eubacteriales</taxon>
        <taxon>Oscillospiraceae</taxon>
        <taxon>Papillibacter</taxon>
    </lineage>
</organism>
<evidence type="ECO:0000313" key="3">
    <source>
        <dbReference type="Proteomes" id="UP000192790"/>
    </source>
</evidence>
<dbReference type="AlphaFoldDB" id="A0A1W2AW89"/>
<dbReference type="EMBL" id="FWXW01000004">
    <property type="protein sequence ID" value="SMC64820.1"/>
    <property type="molecule type" value="Genomic_DNA"/>
</dbReference>
<feature type="transmembrane region" description="Helical" evidence="1">
    <location>
        <begin position="171"/>
        <end position="193"/>
    </location>
</feature>
<reference evidence="2 3" key="1">
    <citation type="submission" date="2017-04" db="EMBL/GenBank/DDBJ databases">
        <authorList>
            <person name="Afonso C.L."/>
            <person name="Miller P.J."/>
            <person name="Scott M.A."/>
            <person name="Spackman E."/>
            <person name="Goraichik I."/>
            <person name="Dimitrov K.M."/>
            <person name="Suarez D.L."/>
            <person name="Swayne D.E."/>
        </authorList>
    </citation>
    <scope>NUCLEOTIDE SEQUENCE [LARGE SCALE GENOMIC DNA]</scope>
    <source>
        <strain evidence="2 3">DSM 12816</strain>
    </source>
</reference>
<proteinExistence type="predicted"/>
<dbReference type="RefSeq" id="WP_084234659.1">
    <property type="nucleotide sequence ID" value="NZ_FWXW01000004.1"/>
</dbReference>
<accession>A0A1W2AW89</accession>
<keyword evidence="3" id="KW-1185">Reference proteome</keyword>
<dbReference type="STRING" id="1122930.SAMN02745168_1990"/>
<dbReference type="Proteomes" id="UP000192790">
    <property type="component" value="Unassembled WGS sequence"/>
</dbReference>
<sequence>MTKKAATAKKDRKMSTKERDDLVFNKILWLFGIAVAAELLLLLCYKFYVKSSADTIVAVYHVMTKLVYVGAAGAAAGVIWAIAARKAGRARYGVRLAVLSGLTSLCVLFINAFYPNGIIILCGVIPIVAILALIYYLYQREFFVSSVLIGAGILVLWLYRKGTGSEIWGTVIHLAAGIFAAVLVLCLIAFLLLRARKGSLSLGNKTVSIFPAGASYISLFSTLLFSAASLAAMLLFGATAAYYAIFVLVGYLFVLAVYYTVKMM</sequence>
<feature type="transmembrane region" description="Helical" evidence="1">
    <location>
        <begin position="27"/>
        <end position="48"/>
    </location>
</feature>
<feature type="transmembrane region" description="Helical" evidence="1">
    <location>
        <begin position="142"/>
        <end position="159"/>
    </location>
</feature>
<keyword evidence="1" id="KW-1133">Transmembrane helix</keyword>
<feature type="transmembrane region" description="Helical" evidence="1">
    <location>
        <begin position="214"/>
        <end position="236"/>
    </location>
</feature>
<evidence type="ECO:0000256" key="1">
    <source>
        <dbReference type="SAM" id="Phobius"/>
    </source>
</evidence>
<feature type="transmembrane region" description="Helical" evidence="1">
    <location>
        <begin position="60"/>
        <end position="82"/>
    </location>
</feature>
<keyword evidence="1" id="KW-0472">Membrane</keyword>
<evidence type="ECO:0000313" key="2">
    <source>
        <dbReference type="EMBL" id="SMC64820.1"/>
    </source>
</evidence>
<keyword evidence="1" id="KW-0812">Transmembrane</keyword>
<gene>
    <name evidence="2" type="ORF">SAMN02745168_1990</name>
</gene>
<feature type="transmembrane region" description="Helical" evidence="1">
    <location>
        <begin position="242"/>
        <end position="261"/>
    </location>
</feature>
<protein>
    <submittedName>
        <fullName evidence="2">Uncharacterized protein</fullName>
    </submittedName>
</protein>
<dbReference type="OrthoDB" id="1852411at2"/>